<accession>A0A0H5BYJ0</accession>
<dbReference type="PROSITE" id="PS50102">
    <property type="entry name" value="RRM"/>
    <property type="match status" value="1"/>
</dbReference>
<dbReference type="EMBL" id="KV453925">
    <property type="protein sequence ID" value="ODV75694.1"/>
    <property type="molecule type" value="Genomic_DNA"/>
</dbReference>
<evidence type="ECO:0000313" key="5">
    <source>
        <dbReference type="EMBL" id="CEP20421.1"/>
    </source>
</evidence>
<feature type="compositionally biased region" description="Basic residues" evidence="3">
    <location>
        <begin position="1"/>
        <end position="12"/>
    </location>
</feature>
<protein>
    <submittedName>
        <fullName evidence="5">YDB2 protein</fullName>
    </submittedName>
</protein>
<evidence type="ECO:0000259" key="4">
    <source>
        <dbReference type="PROSITE" id="PS50102"/>
    </source>
</evidence>
<gene>
    <name evidence="5" type="primary">YDB2</name>
    <name evidence="5" type="ORF">BN1211_0284</name>
    <name evidence="6" type="ORF">CYBJADRAFT_170167</name>
</gene>
<dbReference type="SUPFAM" id="SSF54928">
    <property type="entry name" value="RNA-binding domain, RBD"/>
    <property type="match status" value="1"/>
</dbReference>
<dbReference type="Proteomes" id="UP000038830">
    <property type="component" value="Unassembled WGS sequence"/>
</dbReference>
<accession>A0A1E4S878</accession>
<dbReference type="Proteomes" id="UP000094389">
    <property type="component" value="Unassembled WGS sequence"/>
</dbReference>
<dbReference type="RefSeq" id="XP_020072733.1">
    <property type="nucleotide sequence ID" value="XM_020216092.1"/>
</dbReference>
<dbReference type="PANTHER" id="PTHR47640">
    <property type="entry name" value="TRNA SELENOCYSTEINE 1-ASSOCIATED PROTEIN 1-RELATED-RELATED"/>
    <property type="match status" value="1"/>
</dbReference>
<evidence type="ECO:0000256" key="3">
    <source>
        <dbReference type="SAM" id="MobiDB-lite"/>
    </source>
</evidence>
<dbReference type="AlphaFoldDB" id="A0A0H5BYJ0"/>
<evidence type="ECO:0000313" key="6">
    <source>
        <dbReference type="EMBL" id="ODV75694.1"/>
    </source>
</evidence>
<dbReference type="GeneID" id="30990488"/>
<dbReference type="STRING" id="983966.A0A0H5BYJ0"/>
<dbReference type="GO" id="GO:0003729">
    <property type="term" value="F:mRNA binding"/>
    <property type="evidence" value="ECO:0007669"/>
    <property type="project" value="InterPro"/>
</dbReference>
<dbReference type="OrthoDB" id="1749473at2759"/>
<keyword evidence="8" id="KW-1185">Reference proteome</keyword>
<organism evidence="5 7">
    <name type="scientific">Cyberlindnera jadinii (strain ATCC 18201 / CBS 1600 / BCRC 20928 / JCM 3617 / NBRC 0987 / NRRL Y-1542)</name>
    <name type="common">Torula yeast</name>
    <name type="synonym">Candida utilis</name>
    <dbReference type="NCBI Taxonomy" id="983966"/>
    <lineage>
        <taxon>Eukaryota</taxon>
        <taxon>Fungi</taxon>
        <taxon>Dikarya</taxon>
        <taxon>Ascomycota</taxon>
        <taxon>Saccharomycotina</taxon>
        <taxon>Saccharomycetes</taxon>
        <taxon>Phaffomycetales</taxon>
        <taxon>Phaffomycetaceae</taxon>
        <taxon>Cyberlindnera</taxon>
    </lineage>
</organism>
<dbReference type="EMBL" id="CDQK01000001">
    <property type="protein sequence ID" value="CEP20421.1"/>
    <property type="molecule type" value="Genomic_DNA"/>
</dbReference>
<name>A0A0H5BYJ0_CYBJN</name>
<dbReference type="SMART" id="SM00360">
    <property type="entry name" value="RRM"/>
    <property type="match status" value="1"/>
</dbReference>
<evidence type="ECO:0000256" key="1">
    <source>
        <dbReference type="ARBA" id="ARBA00022884"/>
    </source>
</evidence>
<dbReference type="Pfam" id="PF00076">
    <property type="entry name" value="RRM_1"/>
    <property type="match status" value="1"/>
</dbReference>
<dbReference type="InterPro" id="IPR000504">
    <property type="entry name" value="RRM_dom"/>
</dbReference>
<proteinExistence type="predicted"/>
<dbReference type="InterPro" id="IPR035979">
    <property type="entry name" value="RBD_domain_sf"/>
</dbReference>
<keyword evidence="1 2" id="KW-0694">RNA-binding</keyword>
<dbReference type="OMA" id="KAFQEMN"/>
<dbReference type="InterPro" id="IPR050825">
    <property type="entry name" value="RBM42_RBP45_47-like"/>
</dbReference>
<reference evidence="6 8" key="3">
    <citation type="journal article" date="2016" name="Proc. Natl. Acad. Sci. U.S.A.">
        <title>Comparative genomics of biotechnologically important yeasts.</title>
        <authorList>
            <person name="Riley R."/>
            <person name="Haridas S."/>
            <person name="Wolfe K.H."/>
            <person name="Lopes M.R."/>
            <person name="Hittinger C.T."/>
            <person name="Goeker M."/>
            <person name="Salamov A.A."/>
            <person name="Wisecaver J.H."/>
            <person name="Long T.M."/>
            <person name="Calvey C.H."/>
            <person name="Aerts A.L."/>
            <person name="Barry K.W."/>
            <person name="Choi C."/>
            <person name="Clum A."/>
            <person name="Coughlan A.Y."/>
            <person name="Deshpande S."/>
            <person name="Douglass A.P."/>
            <person name="Hanson S.J."/>
            <person name="Klenk H.-P."/>
            <person name="LaButti K.M."/>
            <person name="Lapidus A."/>
            <person name="Lindquist E.A."/>
            <person name="Lipzen A.M."/>
            <person name="Meier-Kolthoff J.P."/>
            <person name="Ohm R.A."/>
            <person name="Otillar R.P."/>
            <person name="Pangilinan J.L."/>
            <person name="Peng Y."/>
            <person name="Rokas A."/>
            <person name="Rosa C.A."/>
            <person name="Scheuner C."/>
            <person name="Sibirny A.A."/>
            <person name="Slot J.C."/>
            <person name="Stielow J.B."/>
            <person name="Sun H."/>
            <person name="Kurtzman C.P."/>
            <person name="Blackwell M."/>
            <person name="Grigoriev I.V."/>
            <person name="Jeffries T.W."/>
        </authorList>
    </citation>
    <scope>NUCLEOTIDE SEQUENCE [LARGE SCALE GENOMIC DNA]</scope>
    <source>
        <strain evidence="8">ATCC 18201 / CBS 1600 / BCRC 20928 / JCM 3617 / NBRC 0987 / NRRL Y-1542</strain>
        <strain evidence="6">NRRL Y-1542</strain>
    </source>
</reference>
<dbReference type="PANTHER" id="PTHR47640:SF11">
    <property type="entry name" value="RNA-BINDING PROTEIN 42"/>
    <property type="match status" value="1"/>
</dbReference>
<evidence type="ECO:0000256" key="2">
    <source>
        <dbReference type="PROSITE-ProRule" id="PRU00176"/>
    </source>
</evidence>
<dbReference type="Gene3D" id="3.30.70.330">
    <property type="match status" value="1"/>
</dbReference>
<reference evidence="5" key="1">
    <citation type="submission" date="2014-12" db="EMBL/GenBank/DDBJ databases">
        <authorList>
            <person name="Jaenicke S."/>
        </authorList>
    </citation>
    <scope>NUCLEOTIDE SEQUENCE [LARGE SCALE GENOMIC DNA]</scope>
    <source>
        <strain evidence="5">CBS1600</strain>
    </source>
</reference>
<dbReference type="InterPro" id="IPR012677">
    <property type="entry name" value="Nucleotide-bd_a/b_plait_sf"/>
</dbReference>
<reference evidence="7" key="2">
    <citation type="journal article" date="2015" name="J. Biotechnol.">
        <title>The structure of the Cyberlindnera jadinii genome and its relation to Candida utilis analyzed by the occurrence of single nucleotide polymorphisms.</title>
        <authorList>
            <person name="Rupp O."/>
            <person name="Brinkrolf K."/>
            <person name="Buerth C."/>
            <person name="Kunigo M."/>
            <person name="Schneider J."/>
            <person name="Jaenicke S."/>
            <person name="Goesmann A."/>
            <person name="Puehler A."/>
            <person name="Jaeger K.-E."/>
            <person name="Ernst J.F."/>
        </authorList>
    </citation>
    <scope>NUCLEOTIDE SEQUENCE [LARGE SCALE GENOMIC DNA]</scope>
    <source>
        <strain evidence="7">ATCC 18201 / CBS 1600 / BCRC 20928 / JCM 3617 / NBRC 0987 / NRRL Y-1542</strain>
    </source>
</reference>
<feature type="domain" description="RRM" evidence="4">
    <location>
        <begin position="60"/>
        <end position="135"/>
    </location>
</feature>
<evidence type="ECO:0000313" key="8">
    <source>
        <dbReference type="Proteomes" id="UP000094389"/>
    </source>
</evidence>
<sequence length="135" mass="14721">MSNRVHKKHKNNNFKTSDRRLASGSKAESFLLGKNSMSSVAVVNTKAPKSKATTPGGKVFKLFVGNLGKDATEDVVRTSFQRFASLCTVEVPMSNGENKGFAFVGFNDSGDYLDAFKTMNGKYVGHHPCVLKRAK</sequence>
<feature type="region of interest" description="Disordered" evidence="3">
    <location>
        <begin position="1"/>
        <end position="21"/>
    </location>
</feature>
<evidence type="ECO:0000313" key="7">
    <source>
        <dbReference type="Proteomes" id="UP000038830"/>
    </source>
</evidence>